<protein>
    <submittedName>
        <fullName evidence="6">4Fe-4S binding protein</fullName>
    </submittedName>
</protein>
<name>A0ABP6T2S4_9ACTN</name>
<evidence type="ECO:0000256" key="1">
    <source>
        <dbReference type="ARBA" id="ARBA00022723"/>
    </source>
</evidence>
<dbReference type="PROSITE" id="PS00198">
    <property type="entry name" value="4FE4S_FER_1"/>
    <property type="match status" value="1"/>
</dbReference>
<feature type="compositionally biased region" description="Low complexity" evidence="4">
    <location>
        <begin position="354"/>
        <end position="367"/>
    </location>
</feature>
<dbReference type="InterPro" id="IPR017900">
    <property type="entry name" value="4Fe4S_Fe_S_CS"/>
</dbReference>
<dbReference type="PROSITE" id="PS51379">
    <property type="entry name" value="4FE4S_FER_2"/>
    <property type="match status" value="1"/>
</dbReference>
<feature type="region of interest" description="Disordered" evidence="4">
    <location>
        <begin position="343"/>
        <end position="367"/>
    </location>
</feature>
<evidence type="ECO:0000313" key="7">
    <source>
        <dbReference type="Proteomes" id="UP001501676"/>
    </source>
</evidence>
<organism evidence="6 7">
    <name type="scientific">Cryptosporangium minutisporangium</name>
    <dbReference type="NCBI Taxonomy" id="113569"/>
    <lineage>
        <taxon>Bacteria</taxon>
        <taxon>Bacillati</taxon>
        <taxon>Actinomycetota</taxon>
        <taxon>Actinomycetes</taxon>
        <taxon>Cryptosporangiales</taxon>
        <taxon>Cryptosporangiaceae</taxon>
        <taxon>Cryptosporangium</taxon>
    </lineage>
</organism>
<comment type="caution">
    <text evidence="6">The sequence shown here is derived from an EMBL/GenBank/DDBJ whole genome shotgun (WGS) entry which is preliminary data.</text>
</comment>
<evidence type="ECO:0000256" key="4">
    <source>
        <dbReference type="SAM" id="MobiDB-lite"/>
    </source>
</evidence>
<evidence type="ECO:0000313" key="6">
    <source>
        <dbReference type="EMBL" id="GAA3391719.1"/>
    </source>
</evidence>
<proteinExistence type="predicted"/>
<evidence type="ECO:0000259" key="5">
    <source>
        <dbReference type="PROSITE" id="PS51379"/>
    </source>
</evidence>
<dbReference type="Gene3D" id="3.30.70.20">
    <property type="match status" value="1"/>
</dbReference>
<keyword evidence="3" id="KW-0411">Iron-sulfur</keyword>
<dbReference type="Proteomes" id="UP001501676">
    <property type="component" value="Unassembled WGS sequence"/>
</dbReference>
<dbReference type="PANTHER" id="PTHR42827:SF1">
    <property type="entry name" value="IRON-SULFUR CLUSTER-BINDING PROTEIN"/>
    <property type="match status" value="1"/>
</dbReference>
<dbReference type="EMBL" id="BAAAYN010000034">
    <property type="protein sequence ID" value="GAA3391719.1"/>
    <property type="molecule type" value="Genomic_DNA"/>
</dbReference>
<dbReference type="SUPFAM" id="SSF46548">
    <property type="entry name" value="alpha-helical ferredoxin"/>
    <property type="match status" value="1"/>
</dbReference>
<dbReference type="InterPro" id="IPR017896">
    <property type="entry name" value="4Fe4S_Fe-S-bd"/>
</dbReference>
<gene>
    <name evidence="6" type="ORF">GCM10020369_50710</name>
</gene>
<evidence type="ECO:0000256" key="3">
    <source>
        <dbReference type="ARBA" id="ARBA00023014"/>
    </source>
</evidence>
<keyword evidence="7" id="KW-1185">Reference proteome</keyword>
<reference evidence="7" key="1">
    <citation type="journal article" date="2019" name="Int. J. Syst. Evol. Microbiol.">
        <title>The Global Catalogue of Microorganisms (GCM) 10K type strain sequencing project: providing services to taxonomists for standard genome sequencing and annotation.</title>
        <authorList>
            <consortium name="The Broad Institute Genomics Platform"/>
            <consortium name="The Broad Institute Genome Sequencing Center for Infectious Disease"/>
            <person name="Wu L."/>
            <person name="Ma J."/>
        </authorList>
    </citation>
    <scope>NUCLEOTIDE SEQUENCE [LARGE SCALE GENOMIC DNA]</scope>
    <source>
        <strain evidence="7">JCM 9458</strain>
    </source>
</reference>
<evidence type="ECO:0000256" key="2">
    <source>
        <dbReference type="ARBA" id="ARBA00023004"/>
    </source>
</evidence>
<dbReference type="PANTHER" id="PTHR42827">
    <property type="entry name" value="IRON-SULFUR CLUSTER-BINDING PROTEIN-RELATED"/>
    <property type="match status" value="1"/>
</dbReference>
<dbReference type="RefSeq" id="WP_345730707.1">
    <property type="nucleotide sequence ID" value="NZ_BAAAYN010000034.1"/>
</dbReference>
<keyword evidence="1" id="KW-0479">Metal-binding</keyword>
<feature type="domain" description="4Fe-4S ferredoxin-type" evidence="5">
    <location>
        <begin position="199"/>
        <end position="227"/>
    </location>
</feature>
<sequence length="367" mass="40295">MSAPNRNWPAFHVPVDRSGGVRAHPTAITVRARKAEDPGTLDAAWLRELCTAAGADDVGFVALDTPGLEGERDYVLEAMPGTRSLIALCVRTSRDNLRSRSVSVGNRDVATTSEILHEAARHICLELQRRGVRALYPATGFPMEVQRYPGRSWVVSHKLVAVAAGLGHLGVHRNLIHPRFGNFLVLGTILLDAPVTEYSRPLGWNPCVGCNLCVVACPVGAIHADGSFDVDACSTHNNNHDLSSFAGWVEDIADSRDAADYRRRVTPGETISRWQSLSFSPQYRSGYCVAVCPAGTDVIGPFLADQEQHEREFLVPLQEKPEYVYVEPESDAEHYVQEHFPHKTIRHARRSDVPAPELDAAPAPESE</sequence>
<accession>A0ABP6T2S4</accession>
<keyword evidence="2" id="KW-0408">Iron</keyword>
<dbReference type="Pfam" id="PF00037">
    <property type="entry name" value="Fer4"/>
    <property type="match status" value="1"/>
</dbReference>